<dbReference type="InterPro" id="IPR036388">
    <property type="entry name" value="WH-like_DNA-bd_sf"/>
</dbReference>
<reference evidence="6" key="1">
    <citation type="submission" date="2023-07" db="EMBL/GenBank/DDBJ databases">
        <title>Sorghum-associated microbial communities from plants grown in Nebraska, USA.</title>
        <authorList>
            <person name="Schachtman D."/>
        </authorList>
    </citation>
    <scope>NUCLEOTIDE SEQUENCE</scope>
    <source>
        <strain evidence="6">DS2795</strain>
    </source>
</reference>
<dbReference type="EMBL" id="JAUSRR010000008">
    <property type="protein sequence ID" value="MDP9925717.1"/>
    <property type="molecule type" value="Genomic_DNA"/>
</dbReference>
<dbReference type="Pfam" id="PF00126">
    <property type="entry name" value="HTH_1"/>
    <property type="match status" value="1"/>
</dbReference>
<accession>A0AAW8E1L7</accession>
<evidence type="ECO:0000256" key="3">
    <source>
        <dbReference type="ARBA" id="ARBA00023125"/>
    </source>
</evidence>
<keyword evidence="3 6" id="KW-0238">DNA-binding</keyword>
<evidence type="ECO:0000256" key="2">
    <source>
        <dbReference type="ARBA" id="ARBA00023015"/>
    </source>
</evidence>
<feature type="domain" description="HTH lysR-type" evidence="5">
    <location>
        <begin position="4"/>
        <end position="61"/>
    </location>
</feature>
<dbReference type="GeneID" id="82267141"/>
<dbReference type="PRINTS" id="PR00039">
    <property type="entry name" value="HTHLYSR"/>
</dbReference>
<organism evidence="6 7">
    <name type="scientific">Variovorax boronicumulans</name>
    <dbReference type="NCBI Taxonomy" id="436515"/>
    <lineage>
        <taxon>Bacteria</taxon>
        <taxon>Pseudomonadati</taxon>
        <taxon>Pseudomonadota</taxon>
        <taxon>Betaproteobacteria</taxon>
        <taxon>Burkholderiales</taxon>
        <taxon>Comamonadaceae</taxon>
        <taxon>Variovorax</taxon>
    </lineage>
</organism>
<comment type="similarity">
    <text evidence="1">Belongs to the LysR transcriptional regulatory family.</text>
</comment>
<dbReference type="GO" id="GO:0003700">
    <property type="term" value="F:DNA-binding transcription factor activity"/>
    <property type="evidence" value="ECO:0007669"/>
    <property type="project" value="InterPro"/>
</dbReference>
<proteinExistence type="inferred from homology"/>
<evidence type="ECO:0000256" key="1">
    <source>
        <dbReference type="ARBA" id="ARBA00009437"/>
    </source>
</evidence>
<protein>
    <submittedName>
        <fullName evidence="6">DNA-binding transcriptional LysR family regulator</fullName>
    </submittedName>
</protein>
<dbReference type="Proteomes" id="UP001244295">
    <property type="component" value="Unassembled WGS sequence"/>
</dbReference>
<sequence>MLRITFRQLEAFHWAATLGSVNAAARHLFVSQPAITARVRELEGILGHALFARSQQGVQLTAAGDELFQQVQQLLKAGEEVERRGGRLVPPLAAGLRLGIDESQHL</sequence>
<evidence type="ECO:0000313" key="7">
    <source>
        <dbReference type="Proteomes" id="UP001244295"/>
    </source>
</evidence>
<evidence type="ECO:0000313" key="6">
    <source>
        <dbReference type="EMBL" id="MDP9925717.1"/>
    </source>
</evidence>
<keyword evidence="4" id="KW-0804">Transcription</keyword>
<dbReference type="PANTHER" id="PTHR30126:SF40">
    <property type="entry name" value="HTH-TYPE TRANSCRIPTIONAL REGULATOR GLTR"/>
    <property type="match status" value="1"/>
</dbReference>
<dbReference type="PANTHER" id="PTHR30126">
    <property type="entry name" value="HTH-TYPE TRANSCRIPTIONAL REGULATOR"/>
    <property type="match status" value="1"/>
</dbReference>
<dbReference type="InterPro" id="IPR000847">
    <property type="entry name" value="LysR_HTH_N"/>
</dbReference>
<dbReference type="PROSITE" id="PS50931">
    <property type="entry name" value="HTH_LYSR"/>
    <property type="match status" value="1"/>
</dbReference>
<evidence type="ECO:0000256" key="4">
    <source>
        <dbReference type="ARBA" id="ARBA00023163"/>
    </source>
</evidence>
<evidence type="ECO:0000259" key="5">
    <source>
        <dbReference type="PROSITE" id="PS50931"/>
    </source>
</evidence>
<dbReference type="Gene3D" id="1.10.10.10">
    <property type="entry name" value="Winged helix-like DNA-binding domain superfamily/Winged helix DNA-binding domain"/>
    <property type="match status" value="1"/>
</dbReference>
<comment type="caution">
    <text evidence="6">The sequence shown here is derived from an EMBL/GenBank/DDBJ whole genome shotgun (WGS) entry which is preliminary data.</text>
</comment>
<name>A0AAW8E1L7_9BURK</name>
<dbReference type="GO" id="GO:0000976">
    <property type="term" value="F:transcription cis-regulatory region binding"/>
    <property type="evidence" value="ECO:0007669"/>
    <property type="project" value="TreeGrafter"/>
</dbReference>
<dbReference type="InterPro" id="IPR036390">
    <property type="entry name" value="WH_DNA-bd_sf"/>
</dbReference>
<dbReference type="AlphaFoldDB" id="A0AAW8E1L7"/>
<dbReference type="RefSeq" id="WP_159275929.1">
    <property type="nucleotide sequence ID" value="NZ_BKDH01000001.1"/>
</dbReference>
<keyword evidence="2" id="KW-0805">Transcription regulation</keyword>
<dbReference type="SUPFAM" id="SSF46785">
    <property type="entry name" value="Winged helix' DNA-binding domain"/>
    <property type="match status" value="1"/>
</dbReference>
<dbReference type="FunFam" id="1.10.10.10:FF:000001">
    <property type="entry name" value="LysR family transcriptional regulator"/>
    <property type="match status" value="1"/>
</dbReference>
<gene>
    <name evidence="6" type="ORF">J2W25_004760</name>
</gene>